<dbReference type="SMART" id="SM00364">
    <property type="entry name" value="LRR_BAC"/>
    <property type="match status" value="7"/>
</dbReference>
<evidence type="ECO:0000256" key="2">
    <source>
        <dbReference type="ARBA" id="ARBA00022737"/>
    </source>
</evidence>
<keyword evidence="6" id="KW-1185">Reference proteome</keyword>
<feature type="signal peptide" evidence="3">
    <location>
        <begin position="1"/>
        <end position="18"/>
    </location>
</feature>
<dbReference type="InterPro" id="IPR001611">
    <property type="entry name" value="Leu-rich_rpt"/>
</dbReference>
<dbReference type="Gene3D" id="3.80.10.10">
    <property type="entry name" value="Ribonuclease Inhibitor"/>
    <property type="match status" value="4"/>
</dbReference>
<organism evidence="5 6">
    <name type="scientific">Fibrella aquatilis</name>
    <dbReference type="NCBI Taxonomy" id="2817059"/>
    <lineage>
        <taxon>Bacteria</taxon>
        <taxon>Pseudomonadati</taxon>
        <taxon>Bacteroidota</taxon>
        <taxon>Cytophagia</taxon>
        <taxon>Cytophagales</taxon>
        <taxon>Spirosomataceae</taxon>
        <taxon>Fibrella</taxon>
    </lineage>
</organism>
<proteinExistence type="predicted"/>
<feature type="chain" id="PRO_5037091488" evidence="3">
    <location>
        <begin position="19"/>
        <end position="795"/>
    </location>
</feature>
<evidence type="ECO:0000259" key="4">
    <source>
        <dbReference type="Pfam" id="PF23598"/>
    </source>
</evidence>
<feature type="domain" description="Disease resistance R13L4/SHOC-2-like LRR" evidence="4">
    <location>
        <begin position="397"/>
        <end position="477"/>
    </location>
</feature>
<evidence type="ECO:0000256" key="3">
    <source>
        <dbReference type="SAM" id="SignalP"/>
    </source>
</evidence>
<dbReference type="InterPro" id="IPR055414">
    <property type="entry name" value="LRR_R13L4/SHOC2-like"/>
</dbReference>
<dbReference type="PANTHER" id="PTHR48051:SF1">
    <property type="entry name" value="RAS SUPPRESSOR PROTEIN 1"/>
    <property type="match status" value="1"/>
</dbReference>
<sequence length="795" mass="86773">MPRLVILLCCLFSLCGFAQRRAVVRDADGEMVRFFPKMGPGGSINYFTASDEEYLKQYTTWADLAERSAQSKRPISLIINMDSATQRSDWASLRKVKNVQMMVLALPNTLPAGTLDSLLDALANWTTLRHISLSSPRIDLTKPQPSLPKLTEQRTRQLTSVESASFFGPGNELTMSIWLLKQCPALKKLTINGVNAPDKPFRLPAELSQLTQLQTLQLSNAGGVANLDTAFAGLTQLTSLYMTNTGSGPKLTKALNQLPKLRRLELRFGFTDTELGGFRLANLRALDTLELHFIAGTNFPVDSVLVGVSSLKSVILENALLPTLDWMADNPDLRVLNLTGCRFPPSHRPLAKLTQLETISIDQSDSLGVFPDQFTTLPNLRELSIPDAQLSSLPPGIGAMTSLTALNLYHNKLASLPAELGNLRALKTLNLGNNQLVSLPPSVLQLTLLESLALYDNQLVSLPDGIGQLARLQHLFLSSNQLIMLPAQLARCRNLLSLTLDNNPLTALPETLGKLDSLQTLSLRDTRLGALPASIGQLTNLRNLISSGGHLSVLPVELGNCQNLDRLVLTDSSLAVLPGSLSALKKLTVLSLTLPQLRALPDGLTSLTSLEELTLQMPQLLVLPTELSRLTSLRELTVRSRKLLGLPNSLGRLTKLTKLTVDGEAAPDASQPFGAMEFLPDSIGFCSALTDVRIENQQAFDGTDAIRKTARLPKLNRLSMLHCGIDQLADIDWKTVLFSSLYLDENNLRTLPEALLEAPNLQSVNLVGNTRLPASLNQIFMNKETLRKAMAATGR</sequence>
<evidence type="ECO:0000313" key="5">
    <source>
        <dbReference type="EMBL" id="MBO0931181.1"/>
    </source>
</evidence>
<dbReference type="Pfam" id="PF23598">
    <property type="entry name" value="LRR_14"/>
    <property type="match status" value="1"/>
</dbReference>
<keyword evidence="3" id="KW-0732">Signal</keyword>
<keyword evidence="2" id="KW-0677">Repeat</keyword>
<dbReference type="GO" id="GO:0005737">
    <property type="term" value="C:cytoplasm"/>
    <property type="evidence" value="ECO:0007669"/>
    <property type="project" value="TreeGrafter"/>
</dbReference>
<dbReference type="RefSeq" id="WP_207335153.1">
    <property type="nucleotide sequence ID" value="NZ_JAFMYU010000006.1"/>
</dbReference>
<dbReference type="EMBL" id="JAFMYU010000006">
    <property type="protein sequence ID" value="MBO0931181.1"/>
    <property type="molecule type" value="Genomic_DNA"/>
</dbReference>
<dbReference type="SMART" id="SM00369">
    <property type="entry name" value="LRR_TYP"/>
    <property type="match status" value="10"/>
</dbReference>
<reference evidence="5 6" key="1">
    <citation type="submission" date="2021-03" db="EMBL/GenBank/DDBJ databases">
        <title>Fibrella sp. HMF5036 genome sequencing and assembly.</title>
        <authorList>
            <person name="Kang H."/>
            <person name="Kim H."/>
            <person name="Bae S."/>
            <person name="Joh K."/>
        </authorList>
    </citation>
    <scope>NUCLEOTIDE SEQUENCE [LARGE SCALE GENOMIC DNA]</scope>
    <source>
        <strain evidence="5 6">HMF5036</strain>
    </source>
</reference>
<dbReference type="InterPro" id="IPR032675">
    <property type="entry name" value="LRR_dom_sf"/>
</dbReference>
<evidence type="ECO:0000313" key="6">
    <source>
        <dbReference type="Proteomes" id="UP000664795"/>
    </source>
</evidence>
<protein>
    <submittedName>
        <fullName evidence="5">Leucine-rich repeat domain-containing protein</fullName>
    </submittedName>
</protein>
<dbReference type="SUPFAM" id="SSF52058">
    <property type="entry name" value="L domain-like"/>
    <property type="match status" value="3"/>
</dbReference>
<dbReference type="InterPro" id="IPR050216">
    <property type="entry name" value="LRR_domain-containing"/>
</dbReference>
<dbReference type="PROSITE" id="PS51450">
    <property type="entry name" value="LRR"/>
    <property type="match status" value="2"/>
</dbReference>
<evidence type="ECO:0000256" key="1">
    <source>
        <dbReference type="ARBA" id="ARBA00022614"/>
    </source>
</evidence>
<name>A0A939JZQ2_9BACT</name>
<comment type="caution">
    <text evidence="5">The sequence shown here is derived from an EMBL/GenBank/DDBJ whole genome shotgun (WGS) entry which is preliminary data.</text>
</comment>
<accession>A0A939JZQ2</accession>
<keyword evidence="1" id="KW-0433">Leucine-rich repeat</keyword>
<dbReference type="AlphaFoldDB" id="A0A939JZQ2"/>
<dbReference type="Proteomes" id="UP000664795">
    <property type="component" value="Unassembled WGS sequence"/>
</dbReference>
<dbReference type="PANTHER" id="PTHR48051">
    <property type="match status" value="1"/>
</dbReference>
<gene>
    <name evidence="5" type="ORF">J2I48_09265</name>
</gene>
<dbReference type="InterPro" id="IPR003591">
    <property type="entry name" value="Leu-rich_rpt_typical-subtyp"/>
</dbReference>